<evidence type="ECO:0000313" key="5">
    <source>
        <dbReference type="Proteomes" id="UP001597049"/>
    </source>
</evidence>
<dbReference type="PANTHER" id="PTHR34477">
    <property type="entry name" value="UPF0213 PROTEIN YHBQ"/>
    <property type="match status" value="1"/>
</dbReference>
<reference evidence="5" key="2">
    <citation type="journal article" date="2019" name="Int. J. Syst. Evol. Microbiol.">
        <title>The Global Catalogue of Microorganisms (GCM) 10K type strain sequencing project: providing services to taxonomists for standard genome sequencing and annotation.</title>
        <authorList>
            <consortium name="The Broad Institute Genomics Platform"/>
            <consortium name="The Broad Institute Genome Sequencing Center for Infectious Disease"/>
            <person name="Wu L."/>
            <person name="Ma J."/>
        </authorList>
    </citation>
    <scope>NUCLEOTIDE SEQUENCE [LARGE SCALE GENOMIC DNA]</scope>
    <source>
        <strain evidence="5">CCUG 56752</strain>
    </source>
</reference>
<comment type="caution">
    <text evidence="4">The sequence shown here is derived from an EMBL/GenBank/DDBJ whole genome shotgun (WGS) entry which is preliminary data.</text>
</comment>
<feature type="domain" description="GIY-YIG" evidence="2">
    <location>
        <begin position="1"/>
        <end position="77"/>
    </location>
</feature>
<dbReference type="Pfam" id="PF01541">
    <property type="entry name" value="GIY-YIG"/>
    <property type="match status" value="1"/>
</dbReference>
<comment type="similarity">
    <text evidence="1">Belongs to the UPF0213 family.</text>
</comment>
<gene>
    <name evidence="3" type="ORF">ACFQ0R_07570</name>
    <name evidence="4" type="ORF">ACFQ0R_07575</name>
</gene>
<dbReference type="InterPro" id="IPR050190">
    <property type="entry name" value="UPF0213_domain"/>
</dbReference>
<dbReference type="PROSITE" id="PS50164">
    <property type="entry name" value="GIY_YIG"/>
    <property type="match status" value="1"/>
</dbReference>
<dbReference type="EMBL" id="JBHTIV010000007">
    <property type="protein sequence ID" value="MFD0932453.1"/>
    <property type="molecule type" value="Genomic_DNA"/>
</dbReference>
<dbReference type="SUPFAM" id="SSF82771">
    <property type="entry name" value="GIY-YIG endonuclease"/>
    <property type="match status" value="1"/>
</dbReference>
<evidence type="ECO:0000313" key="3">
    <source>
        <dbReference type="EMBL" id="MFD0932453.1"/>
    </source>
</evidence>
<dbReference type="InterPro" id="IPR000305">
    <property type="entry name" value="GIY-YIG_endonuc"/>
</dbReference>
<proteinExistence type="inferred from homology"/>
<accession>A0ABW3GPC1</accession>
<dbReference type="Gene3D" id="3.40.1440.10">
    <property type="entry name" value="GIY-YIG endonuclease"/>
    <property type="match status" value="1"/>
</dbReference>
<dbReference type="Proteomes" id="UP001597049">
    <property type="component" value="Unassembled WGS sequence"/>
</dbReference>
<dbReference type="EMBL" id="JBHTIV010000007">
    <property type="protein sequence ID" value="MFD0932454.1"/>
    <property type="molecule type" value="Genomic_DNA"/>
</dbReference>
<dbReference type="InterPro" id="IPR035901">
    <property type="entry name" value="GIY-YIG_endonuc_sf"/>
</dbReference>
<dbReference type="RefSeq" id="WP_379657775.1">
    <property type="nucleotide sequence ID" value="NZ_JBHTIV010000007.1"/>
</dbReference>
<dbReference type="CDD" id="cd10449">
    <property type="entry name" value="GIY-YIG_SLX1_like"/>
    <property type="match status" value="1"/>
</dbReference>
<reference evidence="4" key="1">
    <citation type="journal article" date="2014" name="Int. J. Syst. Evol. Microbiol.">
        <title>Complete genome of a new Firmicutes species belonging to the dominant human colonic microbiota ('Ruminococcus bicirculans') reveals two chromosomes and a selective capacity to utilize plant glucans.</title>
        <authorList>
            <consortium name="NISC Comparative Sequencing Program"/>
            <person name="Wegmann U."/>
            <person name="Louis P."/>
            <person name="Goesmann A."/>
            <person name="Henrissat B."/>
            <person name="Duncan S.H."/>
            <person name="Flint H.J."/>
        </authorList>
    </citation>
    <scope>NUCLEOTIDE SEQUENCE</scope>
    <source>
        <strain evidence="4">CCUG 56752</strain>
    </source>
</reference>
<organism evidence="4 5">
    <name type="scientific">Psychroflexus salinarum</name>
    <dbReference type="NCBI Taxonomy" id="546024"/>
    <lineage>
        <taxon>Bacteria</taxon>
        <taxon>Pseudomonadati</taxon>
        <taxon>Bacteroidota</taxon>
        <taxon>Flavobacteriia</taxon>
        <taxon>Flavobacteriales</taxon>
        <taxon>Flavobacteriaceae</taxon>
        <taxon>Psychroflexus</taxon>
    </lineage>
</organism>
<evidence type="ECO:0000313" key="4">
    <source>
        <dbReference type="EMBL" id="MFD0932454.1"/>
    </source>
</evidence>
<reference evidence="4" key="3">
    <citation type="submission" date="2024-09" db="EMBL/GenBank/DDBJ databases">
        <authorList>
            <person name="Sun Q."/>
            <person name="Mori K."/>
        </authorList>
    </citation>
    <scope>NUCLEOTIDE SEQUENCE</scope>
    <source>
        <strain evidence="4">CCUG 56752</strain>
    </source>
</reference>
<dbReference type="PANTHER" id="PTHR34477:SF1">
    <property type="entry name" value="UPF0213 PROTEIN YHBQ"/>
    <property type="match status" value="1"/>
</dbReference>
<evidence type="ECO:0000259" key="2">
    <source>
        <dbReference type="PROSITE" id="PS50164"/>
    </source>
</evidence>
<sequence length="99" mass="11953">MQYLVYILFSEKLNRFYIGYTSNIDQRLEFHQQAESHKFTSNANDWELFLKVECESKTQALAVENHIKRMKSKVYIQNLKIYPEMRIKLLDKYNQGSPR</sequence>
<name>A0ABW3GPC1_9FLAO</name>
<keyword evidence="5" id="KW-1185">Reference proteome</keyword>
<evidence type="ECO:0000256" key="1">
    <source>
        <dbReference type="ARBA" id="ARBA00007435"/>
    </source>
</evidence>
<protein>
    <submittedName>
        <fullName evidence="4">GIY-YIG nuclease family protein</fullName>
    </submittedName>
</protein>